<dbReference type="InterPro" id="IPR028015">
    <property type="entry name" value="CCDC84-like"/>
</dbReference>
<feature type="region of interest" description="Disordered" evidence="1">
    <location>
        <begin position="394"/>
        <end position="415"/>
    </location>
</feature>
<dbReference type="FunCoup" id="A0A200QGA6">
    <property type="interactions" value="1724"/>
</dbReference>
<feature type="region of interest" description="Disordered" evidence="1">
    <location>
        <begin position="295"/>
        <end position="316"/>
    </location>
</feature>
<feature type="region of interest" description="Disordered" evidence="1">
    <location>
        <begin position="332"/>
        <end position="351"/>
    </location>
</feature>
<feature type="region of interest" description="Disordered" evidence="1">
    <location>
        <begin position="156"/>
        <end position="177"/>
    </location>
</feature>
<dbReference type="OrthoDB" id="1892805at2759"/>
<dbReference type="EMBL" id="MVGT01002051">
    <property type="protein sequence ID" value="OVA09540.1"/>
    <property type="molecule type" value="Genomic_DNA"/>
</dbReference>
<dbReference type="PANTHER" id="PTHR31198">
    <property type="entry name" value="COILED-COIL DOMAIN-CONTAINING PROTEIN 84"/>
    <property type="match status" value="1"/>
</dbReference>
<organism evidence="2 3">
    <name type="scientific">Macleaya cordata</name>
    <name type="common">Five-seeded plume-poppy</name>
    <name type="synonym">Bocconia cordata</name>
    <dbReference type="NCBI Taxonomy" id="56857"/>
    <lineage>
        <taxon>Eukaryota</taxon>
        <taxon>Viridiplantae</taxon>
        <taxon>Streptophyta</taxon>
        <taxon>Embryophyta</taxon>
        <taxon>Tracheophyta</taxon>
        <taxon>Spermatophyta</taxon>
        <taxon>Magnoliopsida</taxon>
        <taxon>Ranunculales</taxon>
        <taxon>Papaveraceae</taxon>
        <taxon>Papaveroideae</taxon>
        <taxon>Macleaya</taxon>
    </lineage>
</organism>
<feature type="compositionally biased region" description="Basic and acidic residues" evidence="1">
    <location>
        <begin position="394"/>
        <end position="413"/>
    </location>
</feature>
<evidence type="ECO:0000313" key="2">
    <source>
        <dbReference type="EMBL" id="OVA09540.1"/>
    </source>
</evidence>
<reference evidence="2 3" key="1">
    <citation type="journal article" date="2017" name="Mol. Plant">
        <title>The Genome of Medicinal Plant Macleaya cordata Provides New Insights into Benzylisoquinoline Alkaloids Metabolism.</title>
        <authorList>
            <person name="Liu X."/>
            <person name="Liu Y."/>
            <person name="Huang P."/>
            <person name="Ma Y."/>
            <person name="Qing Z."/>
            <person name="Tang Q."/>
            <person name="Cao H."/>
            <person name="Cheng P."/>
            <person name="Zheng Y."/>
            <person name="Yuan Z."/>
            <person name="Zhou Y."/>
            <person name="Liu J."/>
            <person name="Tang Z."/>
            <person name="Zhuo Y."/>
            <person name="Zhang Y."/>
            <person name="Yu L."/>
            <person name="Huang J."/>
            <person name="Yang P."/>
            <person name="Peng Q."/>
            <person name="Zhang J."/>
            <person name="Jiang W."/>
            <person name="Zhang Z."/>
            <person name="Lin K."/>
            <person name="Ro D.K."/>
            <person name="Chen X."/>
            <person name="Xiong X."/>
            <person name="Shang Y."/>
            <person name="Huang S."/>
            <person name="Zeng J."/>
        </authorList>
    </citation>
    <scope>NUCLEOTIDE SEQUENCE [LARGE SCALE GENOMIC DNA]</scope>
    <source>
        <strain evidence="3">cv. BLH2017</strain>
        <tissue evidence="2">Root</tissue>
    </source>
</reference>
<accession>A0A200QGA6</accession>
<dbReference type="Proteomes" id="UP000195402">
    <property type="component" value="Unassembled WGS sequence"/>
</dbReference>
<protein>
    <submittedName>
        <fullName evidence="2">Coiled-coil domain-containing protein 84</fullName>
    </submittedName>
</protein>
<keyword evidence="3" id="KW-1185">Reference proteome</keyword>
<dbReference type="PANTHER" id="PTHR31198:SF1">
    <property type="entry name" value="CENTROSOMAL AT-AC SPLICING FACTOR"/>
    <property type="match status" value="1"/>
</dbReference>
<dbReference type="OMA" id="MIQDEYT"/>
<sequence length="461" mass="52501">MEEEKKKQNPNNKKKKEKNNDLEFEFCKVCKLNHDQGRRHKYFPNHTKSLSSFLTRFHKKLSDIRFFLKNPTVLRPEHASRNRLWCVFCDCDIEELDSLFACSNAINHLASSEHLKNLKDFLWRYGGGMDRVDSFRVSETDLSKWEKRCGSLKSAGPLSNEGSYGPSLGPSKDIHNQLSSETTDNLEKNTIYSFNSSLSNGFVPLQYFTNEKHQEPHREVTGVETFGSLQCDATSFPVGTQSNSYVPGMQVTYDTTKDLKDYRDKQHNFVVGSRSSFGCAPSDKAVYQVGRLSNGESCKQEPKDNVHAGAPPPWLETDEENQLHRLSAGVNDNGLASSLHKSGKSQKLNPKRVGAAWAEKRKLEMEMEKRGEIVTNNCDADWLPNFGRVWQSGSRKESRKEFEMEKQKSKVDSPSDVPIKIQPYISKRMVPACRVGELRSLDKTTWIHPHPLPVNYLTACQ</sequence>
<dbReference type="STRING" id="56857.A0A200QGA6"/>
<evidence type="ECO:0000313" key="3">
    <source>
        <dbReference type="Proteomes" id="UP000195402"/>
    </source>
</evidence>
<comment type="caution">
    <text evidence="2">The sequence shown here is derived from an EMBL/GenBank/DDBJ whole genome shotgun (WGS) entry which is preliminary data.</text>
</comment>
<dbReference type="Pfam" id="PF14968">
    <property type="entry name" value="CCDC84"/>
    <property type="match status" value="1"/>
</dbReference>
<gene>
    <name evidence="2" type="ORF">BVC80_9101g62</name>
</gene>
<dbReference type="InParanoid" id="A0A200QGA6"/>
<feature type="compositionally biased region" description="Polar residues" evidence="1">
    <location>
        <begin position="334"/>
        <end position="348"/>
    </location>
</feature>
<name>A0A200QGA6_MACCD</name>
<dbReference type="AlphaFoldDB" id="A0A200QGA6"/>
<evidence type="ECO:0000256" key="1">
    <source>
        <dbReference type="SAM" id="MobiDB-lite"/>
    </source>
</evidence>
<proteinExistence type="predicted"/>